<dbReference type="InterPro" id="IPR008906">
    <property type="entry name" value="HATC_C_dom"/>
</dbReference>
<proteinExistence type="predicted"/>
<feature type="domain" description="HAT C-terminal dimerisation" evidence="1">
    <location>
        <begin position="65"/>
        <end position="134"/>
    </location>
</feature>
<evidence type="ECO:0000259" key="1">
    <source>
        <dbReference type="Pfam" id="PF05699"/>
    </source>
</evidence>
<dbReference type="PANTHER" id="PTHR46880:SF5">
    <property type="entry name" value="DUF4371 DOMAIN-CONTAINING PROTEIN"/>
    <property type="match status" value="1"/>
</dbReference>
<sequence length="165" mass="19162">MIEQMQLRFNEKSLEIIKLSALFESFESLITITEEDVLKICLYFPSLEPADVWIDLNSFKYVANSLVDENVNNPLLYIYKANFGYKNLKKLAECLMCVPVSTATAERSFSTMNRIMNKIRNRMGQETLQSCMKISTEGPSELDEDTVNEVIDLYARQKQRRIRLI</sequence>
<gene>
    <name evidence="2" type="primary">ZNF862_12</name>
    <name evidence="2" type="ORF">g.40982</name>
</gene>
<dbReference type="Pfam" id="PF05699">
    <property type="entry name" value="Dimer_Tnp_hAT"/>
    <property type="match status" value="1"/>
</dbReference>
<dbReference type="EMBL" id="GGMR01015940">
    <property type="protein sequence ID" value="MBY28559.1"/>
    <property type="molecule type" value="Transcribed_RNA"/>
</dbReference>
<evidence type="ECO:0000313" key="2">
    <source>
        <dbReference type="EMBL" id="MBY28559.1"/>
    </source>
</evidence>
<name>A0A2S2PGJ8_SCHGA</name>
<protein>
    <submittedName>
        <fullName evidence="2">Zinc finger protein</fullName>
    </submittedName>
</protein>
<dbReference type="AlphaFoldDB" id="A0A2S2PGJ8"/>
<dbReference type="SUPFAM" id="SSF53098">
    <property type="entry name" value="Ribonuclease H-like"/>
    <property type="match status" value="1"/>
</dbReference>
<dbReference type="PANTHER" id="PTHR46880">
    <property type="entry name" value="RAS-ASSOCIATING DOMAIN-CONTAINING PROTEIN"/>
    <property type="match status" value="1"/>
</dbReference>
<organism evidence="2">
    <name type="scientific">Schizaphis graminum</name>
    <name type="common">Green bug aphid</name>
    <dbReference type="NCBI Taxonomy" id="13262"/>
    <lineage>
        <taxon>Eukaryota</taxon>
        <taxon>Metazoa</taxon>
        <taxon>Ecdysozoa</taxon>
        <taxon>Arthropoda</taxon>
        <taxon>Hexapoda</taxon>
        <taxon>Insecta</taxon>
        <taxon>Pterygota</taxon>
        <taxon>Neoptera</taxon>
        <taxon>Paraneoptera</taxon>
        <taxon>Hemiptera</taxon>
        <taxon>Sternorrhyncha</taxon>
        <taxon>Aphidomorpha</taxon>
        <taxon>Aphidoidea</taxon>
        <taxon>Aphididae</taxon>
        <taxon>Aphidini</taxon>
        <taxon>Schizaphis</taxon>
    </lineage>
</organism>
<dbReference type="GO" id="GO:0046983">
    <property type="term" value="F:protein dimerization activity"/>
    <property type="evidence" value="ECO:0007669"/>
    <property type="project" value="InterPro"/>
</dbReference>
<accession>A0A2S2PGJ8</accession>
<reference evidence="2" key="1">
    <citation type="submission" date="2018-04" db="EMBL/GenBank/DDBJ databases">
        <title>Transcriptome of Schizaphis graminum biotype I.</title>
        <authorList>
            <person name="Scully E.D."/>
            <person name="Geib S.M."/>
            <person name="Palmer N.A."/>
            <person name="Koch K."/>
            <person name="Bradshaw J."/>
            <person name="Heng-Moss T."/>
            <person name="Sarath G."/>
        </authorList>
    </citation>
    <scope>NUCLEOTIDE SEQUENCE</scope>
</reference>
<dbReference type="InterPro" id="IPR012337">
    <property type="entry name" value="RNaseH-like_sf"/>
</dbReference>